<keyword evidence="1" id="KW-0175">Coiled coil</keyword>
<feature type="region of interest" description="Disordered" evidence="2">
    <location>
        <begin position="1"/>
        <end position="42"/>
    </location>
</feature>
<name>A0A9W9KQB0_9EURO</name>
<feature type="compositionally biased region" description="Polar residues" evidence="2">
    <location>
        <begin position="97"/>
        <end position="106"/>
    </location>
</feature>
<feature type="compositionally biased region" description="Basic residues" evidence="2">
    <location>
        <begin position="529"/>
        <end position="544"/>
    </location>
</feature>
<protein>
    <submittedName>
        <fullName evidence="3">Uncharacterized protein</fullName>
    </submittedName>
</protein>
<feature type="region of interest" description="Disordered" evidence="2">
    <location>
        <begin position="66"/>
        <end position="106"/>
    </location>
</feature>
<comment type="caution">
    <text evidence="3">The sequence shown here is derived from an EMBL/GenBank/DDBJ whole genome shotgun (WGS) entry which is preliminary data.</text>
</comment>
<proteinExistence type="predicted"/>
<dbReference type="Proteomes" id="UP001149165">
    <property type="component" value="Unassembled WGS sequence"/>
</dbReference>
<reference evidence="3" key="2">
    <citation type="journal article" date="2023" name="IMA Fungus">
        <title>Comparative genomic study of the Penicillium genus elucidates a diverse pangenome and 15 lateral gene transfer events.</title>
        <authorList>
            <person name="Petersen C."/>
            <person name="Sorensen T."/>
            <person name="Nielsen M.R."/>
            <person name="Sondergaard T.E."/>
            <person name="Sorensen J.L."/>
            <person name="Fitzpatrick D.A."/>
            <person name="Frisvad J.C."/>
            <person name="Nielsen K.L."/>
        </authorList>
    </citation>
    <scope>NUCLEOTIDE SEQUENCE</scope>
    <source>
        <strain evidence="3">IBT 30069</strain>
    </source>
</reference>
<gene>
    <name evidence="3" type="ORF">N7456_002551</name>
</gene>
<reference evidence="3" key="1">
    <citation type="submission" date="2022-11" db="EMBL/GenBank/DDBJ databases">
        <authorList>
            <person name="Petersen C."/>
        </authorList>
    </citation>
    <scope>NUCLEOTIDE SEQUENCE</scope>
    <source>
        <strain evidence="3">IBT 30069</strain>
    </source>
</reference>
<evidence type="ECO:0000313" key="4">
    <source>
        <dbReference type="Proteomes" id="UP001149165"/>
    </source>
</evidence>
<feature type="compositionally biased region" description="Basic and acidic residues" evidence="2">
    <location>
        <begin position="514"/>
        <end position="528"/>
    </location>
</feature>
<organism evidence="3 4">
    <name type="scientific">Penicillium angulare</name>
    <dbReference type="NCBI Taxonomy" id="116970"/>
    <lineage>
        <taxon>Eukaryota</taxon>
        <taxon>Fungi</taxon>
        <taxon>Dikarya</taxon>
        <taxon>Ascomycota</taxon>
        <taxon>Pezizomycotina</taxon>
        <taxon>Eurotiomycetes</taxon>
        <taxon>Eurotiomycetidae</taxon>
        <taxon>Eurotiales</taxon>
        <taxon>Aspergillaceae</taxon>
        <taxon>Penicillium</taxon>
    </lineage>
</organism>
<evidence type="ECO:0000256" key="2">
    <source>
        <dbReference type="SAM" id="MobiDB-lite"/>
    </source>
</evidence>
<feature type="region of interest" description="Disordered" evidence="2">
    <location>
        <begin position="514"/>
        <end position="544"/>
    </location>
</feature>
<feature type="compositionally biased region" description="Polar residues" evidence="2">
    <location>
        <begin position="1"/>
        <end position="10"/>
    </location>
</feature>
<sequence length="544" mass="63013">MALENNTLTPKRQRSKRRIYPEPDPYVGETENDANERERRGRFAGGCRKRRLQKSDLVIEIQPSASLEKESAGCSDIVTESRQSSADASTIVKEEQTSPTTDDNIQRQNDLLKRQLHFLARHKDENTRSLERENKRLQDETDRLYRQQYWERGSNEERQDSNSGSGTIIETLKKELEHREKEAEEWRWKLSSLQRQFNSASELTSILRDLQNTNITSTAFATELSRLQYMVSRLATFFTRFISIHRVMNFRKRPARAAGLDALVKMGVGSSVALSKNPKQALCGMLFTFIQDRIFYSERWKSQHFEGHMIRGYQELLQNIGSDPRKGLPGTIEAFHKAAIEGMLKDNHQFKDKWIGSQVEDMQAELLSLFHPILDTEEMERIEKELPNHLNPLLNSAFNFRARCVPPSSSRYELLHFKKGDKFDPEYMQVEEFDGVNVPLSEESPYHERIMRCTHGCFVEHPVDPSSGHDSMQTLAKPFVYFARQSLNAGGRAMGQLKSGKAIVVLKKMAEPKVSPDTERMNSIDTRSKWKRLSRRRRLTRMDH</sequence>
<dbReference type="OrthoDB" id="4491582at2759"/>
<keyword evidence="4" id="KW-1185">Reference proteome</keyword>
<feature type="compositionally biased region" description="Polar residues" evidence="2">
    <location>
        <begin position="78"/>
        <end position="88"/>
    </location>
</feature>
<dbReference type="EMBL" id="JAPQKH010000002">
    <property type="protein sequence ID" value="KAJ5114017.1"/>
    <property type="molecule type" value="Genomic_DNA"/>
</dbReference>
<accession>A0A9W9KQB0</accession>
<feature type="coiled-coil region" evidence="1">
    <location>
        <begin position="120"/>
        <end position="196"/>
    </location>
</feature>
<evidence type="ECO:0000256" key="1">
    <source>
        <dbReference type="SAM" id="Coils"/>
    </source>
</evidence>
<dbReference type="AlphaFoldDB" id="A0A9W9KQB0"/>
<evidence type="ECO:0000313" key="3">
    <source>
        <dbReference type="EMBL" id="KAJ5114017.1"/>
    </source>
</evidence>